<keyword evidence="8" id="KW-1185">Reference proteome</keyword>
<feature type="repeat" description="WD" evidence="6">
    <location>
        <begin position="121"/>
        <end position="162"/>
    </location>
</feature>
<dbReference type="PROSITE" id="PS50294">
    <property type="entry name" value="WD_REPEATS_REGION"/>
    <property type="match status" value="3"/>
</dbReference>
<sequence>MTIKDTKASDLHAFVYDAKRFTLYSQAIIREAPLQTYCSALVFAPELSLIRRQFADKTPRWLRRQPKVPENWSSLLQTLEGHTSGVMAVAFSPNGKLVASGSNDHTIRLWDSATGTLQRVLEGHTSVVGAVAFSPDGTLVASGSYDRTVRLWDSATGMLQRALEGHTHAVWAVAFSPDGNLVASSSKDHTIRLWDSATGTLQHRWSAFDYRLGTVKHLS</sequence>
<dbReference type="Proteomes" id="UP000256645">
    <property type="component" value="Unassembled WGS sequence"/>
</dbReference>
<dbReference type="CDD" id="cd00200">
    <property type="entry name" value="WD40"/>
    <property type="match status" value="1"/>
</dbReference>
<evidence type="ECO:0000256" key="2">
    <source>
        <dbReference type="ARBA" id="ARBA00022737"/>
    </source>
</evidence>
<comment type="similarity">
    <text evidence="3">Belongs to the WD repeat MDV1/CAF4 family.</text>
</comment>
<name>A0A3D8QPM4_9HELO</name>
<dbReference type="PANTHER" id="PTHR22847">
    <property type="entry name" value="WD40 REPEAT PROTEIN"/>
    <property type="match status" value="1"/>
</dbReference>
<dbReference type="Pfam" id="PF00400">
    <property type="entry name" value="WD40"/>
    <property type="match status" value="3"/>
</dbReference>
<proteinExistence type="inferred from homology"/>
<evidence type="ECO:0000256" key="1">
    <source>
        <dbReference type="ARBA" id="ARBA00022574"/>
    </source>
</evidence>
<dbReference type="InterPro" id="IPR001680">
    <property type="entry name" value="WD40_rpt"/>
</dbReference>
<dbReference type="InterPro" id="IPR015943">
    <property type="entry name" value="WD40/YVTN_repeat-like_dom_sf"/>
</dbReference>
<keyword evidence="1 6" id="KW-0853">WD repeat</keyword>
<evidence type="ECO:0000256" key="3">
    <source>
        <dbReference type="ARBA" id="ARBA00038415"/>
    </source>
</evidence>
<feature type="repeat" description="WD" evidence="6">
    <location>
        <begin position="163"/>
        <end position="204"/>
    </location>
</feature>
<dbReference type="PROSITE" id="PS50082">
    <property type="entry name" value="WD_REPEATS_2"/>
    <property type="match status" value="3"/>
</dbReference>
<accession>A0A3D8QPM4</accession>
<comment type="function">
    <text evidence="5">Involved in mitochondrial fission. Acts as an adapter protein required to form mitochondrial fission complexes. Formation of these complexes is required to promote constriction and fission of the mitochondrial compartment at a late step in mitochondrial division.</text>
</comment>
<evidence type="ECO:0000313" key="8">
    <source>
        <dbReference type="Proteomes" id="UP000256645"/>
    </source>
</evidence>
<dbReference type="SMART" id="SM00320">
    <property type="entry name" value="WD40"/>
    <property type="match status" value="3"/>
</dbReference>
<evidence type="ECO:0000256" key="4">
    <source>
        <dbReference type="ARBA" id="ARBA00039789"/>
    </source>
</evidence>
<dbReference type="SUPFAM" id="SSF50978">
    <property type="entry name" value="WD40 repeat-like"/>
    <property type="match status" value="1"/>
</dbReference>
<dbReference type="PRINTS" id="PR00320">
    <property type="entry name" value="GPROTEINBRPT"/>
</dbReference>
<dbReference type="Gene3D" id="2.130.10.10">
    <property type="entry name" value="YVTN repeat-like/Quinoprotein amine dehydrogenase"/>
    <property type="match status" value="2"/>
</dbReference>
<dbReference type="STRING" id="1849047.A0A3D8QPM4"/>
<evidence type="ECO:0000256" key="6">
    <source>
        <dbReference type="PROSITE-ProRule" id="PRU00221"/>
    </source>
</evidence>
<feature type="repeat" description="WD" evidence="6">
    <location>
        <begin position="79"/>
        <end position="120"/>
    </location>
</feature>
<dbReference type="InterPro" id="IPR036322">
    <property type="entry name" value="WD40_repeat_dom_sf"/>
</dbReference>
<dbReference type="GO" id="GO:1990234">
    <property type="term" value="C:transferase complex"/>
    <property type="evidence" value="ECO:0007669"/>
    <property type="project" value="UniProtKB-ARBA"/>
</dbReference>
<dbReference type="EMBL" id="PDLM01000013">
    <property type="protein sequence ID" value="RDW63404.1"/>
    <property type="molecule type" value="Genomic_DNA"/>
</dbReference>
<dbReference type="GO" id="GO:0005634">
    <property type="term" value="C:nucleus"/>
    <property type="evidence" value="ECO:0007669"/>
    <property type="project" value="TreeGrafter"/>
</dbReference>
<keyword evidence="2" id="KW-0677">Repeat</keyword>
<evidence type="ECO:0000256" key="5">
    <source>
        <dbReference type="ARBA" id="ARBA00043913"/>
    </source>
</evidence>
<dbReference type="PANTHER" id="PTHR22847:SF637">
    <property type="entry name" value="WD REPEAT DOMAIN 5B"/>
    <property type="match status" value="1"/>
</dbReference>
<protein>
    <recommendedName>
        <fullName evidence="4">Mitochondrial division protein 1</fullName>
    </recommendedName>
</protein>
<dbReference type="InterPro" id="IPR020472">
    <property type="entry name" value="WD40_PAC1"/>
</dbReference>
<evidence type="ECO:0000313" key="7">
    <source>
        <dbReference type="EMBL" id="RDW63404.1"/>
    </source>
</evidence>
<comment type="caution">
    <text evidence="7">The sequence shown here is derived from an EMBL/GenBank/DDBJ whole genome shotgun (WGS) entry which is preliminary data.</text>
</comment>
<gene>
    <name evidence="7" type="ORF">BP6252_10949</name>
</gene>
<reference evidence="7 8" key="1">
    <citation type="journal article" date="2018" name="IMA Fungus">
        <title>IMA Genome-F 9: Draft genome sequence of Annulohypoxylon stygium, Aspergillus mulundensis, Berkeleyomyces basicola (syn. Thielaviopsis basicola), Ceratocystis smalleyi, two Cercospora beticola strains, Coleophoma cylindrospora, Fusarium fracticaudum, Phialophora cf. hyalina, and Morchella septimelata.</title>
        <authorList>
            <person name="Wingfield B.D."/>
            <person name="Bills G.F."/>
            <person name="Dong Y."/>
            <person name="Huang W."/>
            <person name="Nel W.J."/>
            <person name="Swalarsk-Parry B.S."/>
            <person name="Vaghefi N."/>
            <person name="Wilken P.M."/>
            <person name="An Z."/>
            <person name="de Beer Z.W."/>
            <person name="De Vos L."/>
            <person name="Chen L."/>
            <person name="Duong T.A."/>
            <person name="Gao Y."/>
            <person name="Hammerbacher A."/>
            <person name="Kikkert J.R."/>
            <person name="Li Y."/>
            <person name="Li H."/>
            <person name="Li K."/>
            <person name="Li Q."/>
            <person name="Liu X."/>
            <person name="Ma X."/>
            <person name="Naidoo K."/>
            <person name="Pethybridge S.J."/>
            <person name="Sun J."/>
            <person name="Steenkamp E.T."/>
            <person name="van der Nest M.A."/>
            <person name="van Wyk S."/>
            <person name="Wingfield M.J."/>
            <person name="Xiong C."/>
            <person name="Yue Q."/>
            <person name="Zhang X."/>
        </authorList>
    </citation>
    <scope>NUCLEOTIDE SEQUENCE [LARGE SCALE GENOMIC DNA]</scope>
    <source>
        <strain evidence="7 8">BP6252</strain>
    </source>
</reference>
<dbReference type="OrthoDB" id="3783534at2759"/>
<dbReference type="AlphaFoldDB" id="A0A3D8QPM4"/>
<organism evidence="7 8">
    <name type="scientific">Coleophoma cylindrospora</name>
    <dbReference type="NCBI Taxonomy" id="1849047"/>
    <lineage>
        <taxon>Eukaryota</taxon>
        <taxon>Fungi</taxon>
        <taxon>Dikarya</taxon>
        <taxon>Ascomycota</taxon>
        <taxon>Pezizomycotina</taxon>
        <taxon>Leotiomycetes</taxon>
        <taxon>Helotiales</taxon>
        <taxon>Dermateaceae</taxon>
        <taxon>Coleophoma</taxon>
    </lineage>
</organism>